<evidence type="ECO:0000313" key="2">
    <source>
        <dbReference type="EMBL" id="CAD8358426.1"/>
    </source>
</evidence>
<proteinExistence type="predicted"/>
<reference evidence="2" key="1">
    <citation type="submission" date="2021-01" db="EMBL/GenBank/DDBJ databases">
        <authorList>
            <person name="Corre E."/>
            <person name="Pelletier E."/>
            <person name="Niang G."/>
            <person name="Scheremetjew M."/>
            <person name="Finn R."/>
            <person name="Kale V."/>
            <person name="Holt S."/>
            <person name="Cochrane G."/>
            <person name="Meng A."/>
            <person name="Brown T."/>
            <person name="Cohen L."/>
        </authorList>
    </citation>
    <scope>NUCLEOTIDE SEQUENCE</scope>
    <source>
        <strain evidence="2">Pbaha01</strain>
    </source>
</reference>
<organism evidence="2">
    <name type="scientific">Pyrodinium bahamense</name>
    <dbReference type="NCBI Taxonomy" id="73915"/>
    <lineage>
        <taxon>Eukaryota</taxon>
        <taxon>Sar</taxon>
        <taxon>Alveolata</taxon>
        <taxon>Dinophyceae</taxon>
        <taxon>Gonyaulacales</taxon>
        <taxon>Pyrocystaceae</taxon>
        <taxon>Pyrodinium</taxon>
    </lineage>
</organism>
<protein>
    <submittedName>
        <fullName evidence="2">Uncharacterized protein</fullName>
    </submittedName>
</protein>
<dbReference type="AlphaFoldDB" id="A0A7S0ABK3"/>
<accession>A0A7S0ABK3</accession>
<sequence length="465" mass="51188">MSHHESNPFDVGEVVELMGMSDPTVNGSKATLVRPAGKDRWVATVAGKEKGVIVSRGNLQKLQTPTQSYSIVGTWDCWEPHEMQWDAQLRCFAFDVAVSGADCCESFKILLEGSWDSCIYPDRADANLFDNHVLRGPDDGGLEECWTIGGHQEDLAAQGDHYTVRLFILPNGVPKSVDWVTAGHQIKKIPVQEPGVKANRVPPEAPEANLAPTGPPGPSEEEVTLGTRPPLPAVVPVVQPVGGARGSVQWWTGNRERDERFRRVEESCALQAAEIAMASARQTDVEGCFEVMHTRVAVRAGPAIQALTLAAAKAGQVIRGIPHEVDGKLWLQLDHLALRRLGATSYMDPGDQPEHGWVLIDAQHLGLGQLLRRTSKPEMADEFGVFTRDEAKKKWEAFMKKDRHNAKGRSVCHVEAIERAEAKAEEEVHPGRTHCTVCGYRAFYARDKNAHVRATGHDGFWMCPT</sequence>
<evidence type="ECO:0000256" key="1">
    <source>
        <dbReference type="SAM" id="MobiDB-lite"/>
    </source>
</evidence>
<dbReference type="EMBL" id="HBEG01022729">
    <property type="protein sequence ID" value="CAD8358426.1"/>
    <property type="molecule type" value="Transcribed_RNA"/>
</dbReference>
<name>A0A7S0ABK3_9DINO</name>
<gene>
    <name evidence="2" type="ORF">PBAH0796_LOCUS13784</name>
</gene>
<feature type="region of interest" description="Disordered" evidence="1">
    <location>
        <begin position="195"/>
        <end position="225"/>
    </location>
</feature>